<protein>
    <submittedName>
        <fullName evidence="1">Uncharacterized protein</fullName>
    </submittedName>
</protein>
<accession>A0A542ED40</accession>
<evidence type="ECO:0000313" key="2">
    <source>
        <dbReference type="Proteomes" id="UP000320806"/>
    </source>
</evidence>
<organism evidence="1 2">
    <name type="scientific">Yimella lutea</name>
    <dbReference type="NCBI Taxonomy" id="587872"/>
    <lineage>
        <taxon>Bacteria</taxon>
        <taxon>Bacillati</taxon>
        <taxon>Actinomycetota</taxon>
        <taxon>Actinomycetes</taxon>
        <taxon>Micrococcales</taxon>
        <taxon>Dermacoccaceae</taxon>
        <taxon>Yimella</taxon>
    </lineage>
</organism>
<dbReference type="EMBL" id="VFMO01000001">
    <property type="protein sequence ID" value="TQJ13247.1"/>
    <property type="molecule type" value="Genomic_DNA"/>
</dbReference>
<comment type="caution">
    <text evidence="1">The sequence shown here is derived from an EMBL/GenBank/DDBJ whole genome shotgun (WGS) entry which is preliminary data.</text>
</comment>
<name>A0A542ED40_9MICO</name>
<evidence type="ECO:0000313" key="1">
    <source>
        <dbReference type="EMBL" id="TQJ13247.1"/>
    </source>
</evidence>
<dbReference type="AlphaFoldDB" id="A0A542ED40"/>
<proteinExistence type="predicted"/>
<dbReference type="RefSeq" id="WP_141927434.1">
    <property type="nucleotide sequence ID" value="NZ_BAABCI010000015.1"/>
</dbReference>
<dbReference type="Proteomes" id="UP000320806">
    <property type="component" value="Unassembled WGS sequence"/>
</dbReference>
<gene>
    <name evidence="1" type="ORF">FB459_0649</name>
</gene>
<reference evidence="1 2" key="1">
    <citation type="submission" date="2019-06" db="EMBL/GenBank/DDBJ databases">
        <title>Sequencing the genomes of 1000 actinobacteria strains.</title>
        <authorList>
            <person name="Klenk H.-P."/>
        </authorList>
    </citation>
    <scope>NUCLEOTIDE SEQUENCE [LARGE SCALE GENOMIC DNA]</scope>
    <source>
        <strain evidence="1 2">DSM 19828</strain>
    </source>
</reference>
<sequence>MSDADEIRAVARQASTIAGEIRRAAWRIGTADAVDWRSVGAIQYRKRLHEKAGRLNNLAREVDGMAGALHRYATAVEVGQSALTDAAMDTVGAFHDAAKGVGRTIAETSRPLTSGFGLRR</sequence>
<keyword evidence="2" id="KW-1185">Reference proteome</keyword>